<protein>
    <submittedName>
        <fullName evidence="2">Uncharacterized protein</fullName>
    </submittedName>
</protein>
<keyword evidence="1" id="KW-1133">Transmembrane helix</keyword>
<keyword evidence="1" id="KW-0812">Transmembrane</keyword>
<comment type="caution">
    <text evidence="2">The sequence shown here is derived from an EMBL/GenBank/DDBJ whole genome shotgun (WGS) entry which is preliminary data.</text>
</comment>
<evidence type="ECO:0000313" key="2">
    <source>
        <dbReference type="EMBL" id="KAA6385711.1"/>
    </source>
</evidence>
<dbReference type="AlphaFoldDB" id="A0A5J4VT11"/>
<proteinExistence type="predicted"/>
<evidence type="ECO:0000256" key="1">
    <source>
        <dbReference type="SAM" id="Phobius"/>
    </source>
</evidence>
<dbReference type="EMBL" id="SNRW01005142">
    <property type="protein sequence ID" value="KAA6385711.1"/>
    <property type="molecule type" value="Genomic_DNA"/>
</dbReference>
<accession>A0A5J4VT11</accession>
<reference evidence="2 3" key="1">
    <citation type="submission" date="2019-03" db="EMBL/GenBank/DDBJ databases">
        <title>Single cell metagenomics reveals metabolic interactions within the superorganism composed of flagellate Streblomastix strix and complex community of Bacteroidetes bacteria on its surface.</title>
        <authorList>
            <person name="Treitli S.C."/>
            <person name="Kolisko M."/>
            <person name="Husnik F."/>
            <person name="Keeling P."/>
            <person name="Hampl V."/>
        </authorList>
    </citation>
    <scope>NUCLEOTIDE SEQUENCE [LARGE SCALE GENOMIC DNA]</scope>
    <source>
        <strain evidence="2">ST1C</strain>
    </source>
</reference>
<keyword evidence="1" id="KW-0472">Membrane</keyword>
<name>A0A5J4VT11_9EUKA</name>
<feature type="transmembrane region" description="Helical" evidence="1">
    <location>
        <begin position="12"/>
        <end position="35"/>
    </location>
</feature>
<evidence type="ECO:0000313" key="3">
    <source>
        <dbReference type="Proteomes" id="UP000324800"/>
    </source>
</evidence>
<sequence>MFSITQDNVLHARLLFTLYAVVELYVYTRTFSIYFSQRIFQLDFRAIRTAFASRKFELYLFSAAVQVPPVQILIEVPSICTVRPQPSSDTSVVTVTVLIGL</sequence>
<organism evidence="2 3">
    <name type="scientific">Streblomastix strix</name>
    <dbReference type="NCBI Taxonomy" id="222440"/>
    <lineage>
        <taxon>Eukaryota</taxon>
        <taxon>Metamonada</taxon>
        <taxon>Preaxostyla</taxon>
        <taxon>Oxymonadida</taxon>
        <taxon>Streblomastigidae</taxon>
        <taxon>Streblomastix</taxon>
    </lineage>
</organism>
<dbReference type="Proteomes" id="UP000324800">
    <property type="component" value="Unassembled WGS sequence"/>
</dbReference>
<gene>
    <name evidence="2" type="ORF">EZS28_018765</name>
</gene>